<keyword evidence="1 3" id="KW-0456">Lyase</keyword>
<dbReference type="HAMAP" id="MF_02071">
    <property type="entry name" value="RlpA"/>
    <property type="match status" value="1"/>
</dbReference>
<feature type="signal peptide" evidence="3">
    <location>
        <begin position="1"/>
        <end position="25"/>
    </location>
</feature>
<evidence type="ECO:0000259" key="5">
    <source>
        <dbReference type="Pfam" id="PF03330"/>
    </source>
</evidence>
<dbReference type="InterPro" id="IPR009009">
    <property type="entry name" value="RlpA-like_DPBB"/>
</dbReference>
<organism evidence="6 7">
    <name type="scientific">Devosia insulae DS-56</name>
    <dbReference type="NCBI Taxonomy" id="1116389"/>
    <lineage>
        <taxon>Bacteria</taxon>
        <taxon>Pseudomonadati</taxon>
        <taxon>Pseudomonadota</taxon>
        <taxon>Alphaproteobacteria</taxon>
        <taxon>Hyphomicrobiales</taxon>
        <taxon>Devosiaceae</taxon>
        <taxon>Devosia</taxon>
    </lineage>
</organism>
<evidence type="ECO:0000256" key="3">
    <source>
        <dbReference type="HAMAP-Rule" id="MF_02071"/>
    </source>
</evidence>
<accession>A0A1E5XJL7</accession>
<dbReference type="EMBL" id="LAJE02000357">
    <property type="protein sequence ID" value="OEO28781.1"/>
    <property type="molecule type" value="Genomic_DNA"/>
</dbReference>
<evidence type="ECO:0000256" key="1">
    <source>
        <dbReference type="ARBA" id="ARBA00023239"/>
    </source>
</evidence>
<keyword evidence="2 3" id="KW-0961">Cell wall biogenesis/degradation</keyword>
<dbReference type="InterPro" id="IPR012997">
    <property type="entry name" value="RplA"/>
</dbReference>
<dbReference type="Gene3D" id="2.40.40.10">
    <property type="entry name" value="RlpA-like domain"/>
    <property type="match status" value="1"/>
</dbReference>
<dbReference type="Pfam" id="PF03330">
    <property type="entry name" value="DPBB_1"/>
    <property type="match status" value="1"/>
</dbReference>
<gene>
    <name evidence="3" type="primary">rlpA</name>
    <name evidence="6" type="ORF">VW23_003250</name>
</gene>
<sequence precursor="true">MNRKIVLVAAALVTGLMASVTGAMAADQCGGASWYGPGFHGKKTASGERFNENAMTAAHKTLPLGTVVKVTNQRTGKSIKVTINDRGPFAKGRIIDLSKAAAAKLGTKNAGVGKVCVAKL</sequence>
<keyword evidence="3" id="KW-0732">Signal</keyword>
<dbReference type="GO" id="GO:0071555">
    <property type="term" value="P:cell wall organization"/>
    <property type="evidence" value="ECO:0007669"/>
    <property type="project" value="UniProtKB-KW"/>
</dbReference>
<keyword evidence="7" id="KW-1185">Reference proteome</keyword>
<dbReference type="AlphaFoldDB" id="A0A1E5XJL7"/>
<dbReference type="Proteomes" id="UP000095463">
    <property type="component" value="Unassembled WGS sequence"/>
</dbReference>
<proteinExistence type="inferred from homology"/>
<comment type="similarity">
    <text evidence="3 4">Belongs to the RlpA family.</text>
</comment>
<dbReference type="InterPro" id="IPR034718">
    <property type="entry name" value="RlpA"/>
</dbReference>
<evidence type="ECO:0000256" key="2">
    <source>
        <dbReference type="ARBA" id="ARBA00023316"/>
    </source>
</evidence>
<dbReference type="EC" id="4.2.2.-" evidence="3"/>
<dbReference type="InterPro" id="IPR036908">
    <property type="entry name" value="RlpA-like_sf"/>
</dbReference>
<comment type="function">
    <text evidence="3">Lytic transglycosylase with a strong preference for naked glycan strands that lack stem peptides.</text>
</comment>
<dbReference type="GO" id="GO:0008932">
    <property type="term" value="F:lytic endotransglycosylase activity"/>
    <property type="evidence" value="ECO:0007669"/>
    <property type="project" value="UniProtKB-UniRule"/>
</dbReference>
<dbReference type="NCBIfam" id="TIGR00413">
    <property type="entry name" value="rlpA"/>
    <property type="match status" value="1"/>
</dbReference>
<reference evidence="6 7" key="1">
    <citation type="journal article" date="2015" name="Genome Announc.">
        <title>Genome Assemblies of Three Soil-Associated Devosia species: D. insulae, D. limi, and D. soli.</title>
        <authorList>
            <person name="Hassan Y.I."/>
            <person name="Lepp D."/>
            <person name="Zhou T."/>
        </authorList>
    </citation>
    <scope>NUCLEOTIDE SEQUENCE [LARGE SCALE GENOMIC DNA]</scope>
    <source>
        <strain evidence="6 7">DS-56</strain>
    </source>
</reference>
<dbReference type="SUPFAM" id="SSF50685">
    <property type="entry name" value="Barwin-like endoglucanases"/>
    <property type="match status" value="1"/>
</dbReference>
<feature type="domain" description="RlpA-like protein double-psi beta-barrel" evidence="5">
    <location>
        <begin position="28"/>
        <end position="116"/>
    </location>
</feature>
<dbReference type="PANTHER" id="PTHR34183:SF8">
    <property type="entry name" value="ENDOLYTIC PEPTIDOGLYCAN TRANSGLYCOSYLASE RLPA-RELATED"/>
    <property type="match status" value="1"/>
</dbReference>
<evidence type="ECO:0000256" key="4">
    <source>
        <dbReference type="RuleBase" id="RU003495"/>
    </source>
</evidence>
<evidence type="ECO:0000313" key="7">
    <source>
        <dbReference type="Proteomes" id="UP000095463"/>
    </source>
</evidence>
<protein>
    <recommendedName>
        <fullName evidence="3">Endolytic peptidoglycan transglycosylase RlpA</fullName>
        <ecNumber evidence="3">4.2.2.-</ecNumber>
    </recommendedName>
</protein>
<dbReference type="GO" id="GO:0000270">
    <property type="term" value="P:peptidoglycan metabolic process"/>
    <property type="evidence" value="ECO:0007669"/>
    <property type="project" value="UniProtKB-UniRule"/>
</dbReference>
<name>A0A1E5XJL7_9HYPH</name>
<feature type="chain" id="PRO_5009987427" description="Endolytic peptidoglycan transglycosylase RlpA" evidence="3">
    <location>
        <begin position="26"/>
        <end position="120"/>
    </location>
</feature>
<dbReference type="CDD" id="cd22268">
    <property type="entry name" value="DPBB_RlpA-like"/>
    <property type="match status" value="1"/>
</dbReference>
<comment type="caution">
    <text evidence="6">The sequence shown here is derived from an EMBL/GenBank/DDBJ whole genome shotgun (WGS) entry which is preliminary data.</text>
</comment>
<dbReference type="PANTHER" id="PTHR34183">
    <property type="entry name" value="ENDOLYTIC PEPTIDOGLYCAN TRANSGLYCOSYLASE RLPA"/>
    <property type="match status" value="1"/>
</dbReference>
<evidence type="ECO:0000313" key="6">
    <source>
        <dbReference type="EMBL" id="OEO28781.1"/>
    </source>
</evidence>